<evidence type="ECO:0000256" key="1">
    <source>
        <dbReference type="SAM" id="MobiDB-lite"/>
    </source>
</evidence>
<evidence type="ECO:0000313" key="3">
    <source>
        <dbReference type="EMBL" id="PKI74922.1"/>
    </source>
</evidence>
<proteinExistence type="predicted"/>
<dbReference type="EMBL" id="PGOL01000189">
    <property type="protein sequence ID" value="PKI74922.1"/>
    <property type="molecule type" value="Genomic_DNA"/>
</dbReference>
<dbReference type="Proteomes" id="UP000197138">
    <property type="component" value="Unassembled WGS sequence"/>
</dbReference>
<dbReference type="AlphaFoldDB" id="A0A218XJ90"/>
<gene>
    <name evidence="2" type="ORF">CDL15_Pgr027627</name>
    <name evidence="3" type="ORF">CRG98_004694</name>
</gene>
<reference evidence="2" key="2">
    <citation type="submission" date="2017-06" db="EMBL/GenBank/DDBJ databases">
        <title>The pomegranate genome and the genomics of punicalagin biosynthesis.</title>
        <authorList>
            <person name="Xu C."/>
        </authorList>
    </citation>
    <scope>NUCLEOTIDE SEQUENCE [LARGE SCALE GENOMIC DNA]</scope>
    <source>
        <tissue evidence="2">Fresh leaf</tissue>
    </source>
</reference>
<keyword evidence="5" id="KW-1185">Reference proteome</keyword>
<comment type="caution">
    <text evidence="2">The sequence shown here is derived from an EMBL/GenBank/DDBJ whole genome shotgun (WGS) entry which is preliminary data.</text>
</comment>
<name>A0A218XJ90_PUNGR</name>
<evidence type="ECO:0000313" key="5">
    <source>
        <dbReference type="Proteomes" id="UP000233551"/>
    </source>
</evidence>
<organism evidence="2 4">
    <name type="scientific">Punica granatum</name>
    <name type="common">Pomegranate</name>
    <dbReference type="NCBI Taxonomy" id="22663"/>
    <lineage>
        <taxon>Eukaryota</taxon>
        <taxon>Viridiplantae</taxon>
        <taxon>Streptophyta</taxon>
        <taxon>Embryophyta</taxon>
        <taxon>Tracheophyta</taxon>
        <taxon>Spermatophyta</taxon>
        <taxon>Magnoliopsida</taxon>
        <taxon>eudicotyledons</taxon>
        <taxon>Gunneridae</taxon>
        <taxon>Pentapetalae</taxon>
        <taxon>rosids</taxon>
        <taxon>malvids</taxon>
        <taxon>Myrtales</taxon>
        <taxon>Lythraceae</taxon>
        <taxon>Punica</taxon>
    </lineage>
</organism>
<sequence>MWLRTCSSWWASNEGGLEGSGNVADSRGEESAMVAERSIVKACEEPAMDQAGAGQGGKHHDHQNGKEGGGVFVEAGWQQSEKARVIKGSVESPRN</sequence>
<dbReference type="Proteomes" id="UP000233551">
    <property type="component" value="Unassembled WGS sequence"/>
</dbReference>
<protein>
    <submittedName>
        <fullName evidence="2">Uncharacterized protein</fullName>
    </submittedName>
</protein>
<evidence type="ECO:0000313" key="2">
    <source>
        <dbReference type="EMBL" id="OWM84840.1"/>
    </source>
</evidence>
<reference evidence="4" key="1">
    <citation type="journal article" date="2017" name="Plant J.">
        <title>The pomegranate (Punica granatum L.) genome and the genomics of punicalagin biosynthesis.</title>
        <authorList>
            <person name="Qin G."/>
            <person name="Xu C."/>
            <person name="Ming R."/>
            <person name="Tang H."/>
            <person name="Guyot R."/>
            <person name="Kramer E.M."/>
            <person name="Hu Y."/>
            <person name="Yi X."/>
            <person name="Qi Y."/>
            <person name="Xu X."/>
            <person name="Gao Z."/>
            <person name="Pan H."/>
            <person name="Jian J."/>
            <person name="Tian Y."/>
            <person name="Yue Z."/>
            <person name="Xu Y."/>
        </authorList>
    </citation>
    <scope>NUCLEOTIDE SEQUENCE [LARGE SCALE GENOMIC DNA]</scope>
    <source>
        <strain evidence="4">cv. Dabenzi</strain>
    </source>
</reference>
<accession>A0A218XJ90</accession>
<dbReference type="EMBL" id="MTKT01001287">
    <property type="protein sequence ID" value="OWM84840.1"/>
    <property type="molecule type" value="Genomic_DNA"/>
</dbReference>
<reference evidence="3 5" key="3">
    <citation type="submission" date="2017-11" db="EMBL/GenBank/DDBJ databases">
        <title>De-novo sequencing of pomegranate (Punica granatum L.) genome.</title>
        <authorList>
            <person name="Akparov Z."/>
            <person name="Amiraslanov A."/>
            <person name="Hajiyeva S."/>
            <person name="Abbasov M."/>
            <person name="Kaur K."/>
            <person name="Hamwieh A."/>
            <person name="Solovyev V."/>
            <person name="Salamov A."/>
            <person name="Braich B."/>
            <person name="Kosarev P."/>
            <person name="Mahmoud A."/>
            <person name="Hajiyev E."/>
            <person name="Babayeva S."/>
            <person name="Izzatullayeva V."/>
            <person name="Mammadov A."/>
            <person name="Mammadov A."/>
            <person name="Sharifova S."/>
            <person name="Ojaghi J."/>
            <person name="Eynullazada K."/>
            <person name="Bayramov B."/>
            <person name="Abdulazimova A."/>
            <person name="Shahmuradov I."/>
        </authorList>
    </citation>
    <scope>NUCLEOTIDE SEQUENCE [LARGE SCALE GENOMIC DNA]</scope>
    <source>
        <strain evidence="3">AG2017</strain>
        <strain evidence="5">cv. AG2017</strain>
        <tissue evidence="3">Leaf</tissue>
    </source>
</reference>
<feature type="region of interest" description="Disordered" evidence="1">
    <location>
        <begin position="48"/>
        <end position="70"/>
    </location>
</feature>
<evidence type="ECO:0000313" key="4">
    <source>
        <dbReference type="Proteomes" id="UP000197138"/>
    </source>
</evidence>